<reference evidence="1 2" key="1">
    <citation type="submission" date="2016-05" db="EMBL/GenBank/DDBJ databases">
        <title>A degradative enzymes factory behind the ericoid mycorrhizal symbiosis.</title>
        <authorList>
            <consortium name="DOE Joint Genome Institute"/>
            <person name="Martino E."/>
            <person name="Morin E."/>
            <person name="Grelet G."/>
            <person name="Kuo A."/>
            <person name="Kohler A."/>
            <person name="Daghino S."/>
            <person name="Barry K."/>
            <person name="Choi C."/>
            <person name="Cichocki N."/>
            <person name="Clum A."/>
            <person name="Copeland A."/>
            <person name="Hainaut M."/>
            <person name="Haridas S."/>
            <person name="Labutti K."/>
            <person name="Lindquist E."/>
            <person name="Lipzen A."/>
            <person name="Khouja H.-R."/>
            <person name="Murat C."/>
            <person name="Ohm R."/>
            <person name="Olson A."/>
            <person name="Spatafora J."/>
            <person name="Veneault-Fourrey C."/>
            <person name="Henrissat B."/>
            <person name="Grigoriev I."/>
            <person name="Martin F."/>
            <person name="Perotto S."/>
        </authorList>
    </citation>
    <scope>NUCLEOTIDE SEQUENCE [LARGE SCALE GENOMIC DNA]</scope>
    <source>
        <strain evidence="1 2">UAMH 7357</strain>
    </source>
</reference>
<evidence type="ECO:0000313" key="1">
    <source>
        <dbReference type="EMBL" id="PMD18462.1"/>
    </source>
</evidence>
<proteinExistence type="predicted"/>
<organism evidence="1 2">
    <name type="scientific">Hyaloscypha hepaticicola</name>
    <dbReference type="NCBI Taxonomy" id="2082293"/>
    <lineage>
        <taxon>Eukaryota</taxon>
        <taxon>Fungi</taxon>
        <taxon>Dikarya</taxon>
        <taxon>Ascomycota</taxon>
        <taxon>Pezizomycotina</taxon>
        <taxon>Leotiomycetes</taxon>
        <taxon>Helotiales</taxon>
        <taxon>Hyaloscyphaceae</taxon>
        <taxon>Hyaloscypha</taxon>
    </lineage>
</organism>
<accession>A0A2J6PWP7</accession>
<name>A0A2J6PWP7_9HELO</name>
<protein>
    <submittedName>
        <fullName evidence="1">Uncharacterized protein</fullName>
    </submittedName>
</protein>
<evidence type="ECO:0000313" key="2">
    <source>
        <dbReference type="Proteomes" id="UP000235672"/>
    </source>
</evidence>
<sequence>MVMKFFPFFRNNRVLTQHTTCVSTSYVDNRHLHDTDMESINGNKIDEMRLKYLIHRGKCSDIGNGNMDDFIRKAEFGGREDVTRSEIEPWYEERREDEKNFENHLLSKFFPDRDDVIWIELDEKRWEHAREREAAEFAALYPEYAAEKRINEYYNLLSNTWIMAFADVVC</sequence>
<dbReference type="AlphaFoldDB" id="A0A2J6PWP7"/>
<gene>
    <name evidence="1" type="ORF">NA56DRAFT_706686</name>
</gene>
<dbReference type="EMBL" id="KZ613494">
    <property type="protein sequence ID" value="PMD18462.1"/>
    <property type="molecule type" value="Genomic_DNA"/>
</dbReference>
<dbReference type="Proteomes" id="UP000235672">
    <property type="component" value="Unassembled WGS sequence"/>
</dbReference>
<keyword evidence="2" id="KW-1185">Reference proteome</keyword>